<reference evidence="1 2" key="1">
    <citation type="submission" date="2020-11" db="EMBL/GenBank/DDBJ databases">
        <title>Sequencing the genomes of 1000 actinobacteria strains.</title>
        <authorList>
            <person name="Klenk H.-P."/>
        </authorList>
    </citation>
    <scope>NUCLEOTIDE SEQUENCE [LARGE SCALE GENOMIC DNA]</scope>
    <source>
        <strain evidence="1 2">DSM 101692</strain>
    </source>
</reference>
<gene>
    <name evidence="1" type="ORF">IW248_006352</name>
</gene>
<evidence type="ECO:0000313" key="1">
    <source>
        <dbReference type="EMBL" id="MBG6070065.1"/>
    </source>
</evidence>
<comment type="caution">
    <text evidence="1">The sequence shown here is derived from an EMBL/GenBank/DDBJ whole genome shotgun (WGS) entry which is preliminary data.</text>
</comment>
<dbReference type="EMBL" id="JADOTX010000001">
    <property type="protein sequence ID" value="MBG6070065.1"/>
    <property type="molecule type" value="Genomic_DNA"/>
</dbReference>
<dbReference type="Proteomes" id="UP000614915">
    <property type="component" value="Unassembled WGS sequence"/>
</dbReference>
<dbReference type="RefSeq" id="WP_196929838.1">
    <property type="nucleotide sequence ID" value="NZ_JADOTX010000001.1"/>
</dbReference>
<protein>
    <submittedName>
        <fullName evidence="1">Uncharacterized protein</fullName>
    </submittedName>
</protein>
<accession>A0ABS0JTA2</accession>
<proteinExistence type="predicted"/>
<sequence length="84" mass="8652">MSTWRPLATPGPVSAEALHAARAAVLATLAARNSALGHQAAVGELAALPVDQLLDVAAVLASMVGRPQDTLITVDEWLSMVVEP</sequence>
<evidence type="ECO:0000313" key="2">
    <source>
        <dbReference type="Proteomes" id="UP000614915"/>
    </source>
</evidence>
<name>A0ABS0JTA2_9ACTN</name>
<keyword evidence="2" id="KW-1185">Reference proteome</keyword>
<organism evidence="1 2">
    <name type="scientific">Micromonospora ureilytica</name>
    <dbReference type="NCBI Taxonomy" id="709868"/>
    <lineage>
        <taxon>Bacteria</taxon>
        <taxon>Bacillati</taxon>
        <taxon>Actinomycetota</taxon>
        <taxon>Actinomycetes</taxon>
        <taxon>Micromonosporales</taxon>
        <taxon>Micromonosporaceae</taxon>
        <taxon>Micromonospora</taxon>
    </lineage>
</organism>